<dbReference type="Proteomes" id="UP000242180">
    <property type="component" value="Unassembled WGS sequence"/>
</dbReference>
<dbReference type="OMA" id="PHVEMRK"/>
<dbReference type="Pfam" id="PF00583">
    <property type="entry name" value="Acetyltransf_1"/>
    <property type="match status" value="1"/>
</dbReference>
<dbReference type="InterPro" id="IPR016181">
    <property type="entry name" value="Acyl_CoA_acyltransferase"/>
</dbReference>
<dbReference type="InterPro" id="IPR000182">
    <property type="entry name" value="GNAT_dom"/>
</dbReference>
<proteinExistence type="predicted"/>
<dbReference type="GO" id="GO:0008080">
    <property type="term" value="F:N-acetyltransferase activity"/>
    <property type="evidence" value="ECO:0007669"/>
    <property type="project" value="TreeGrafter"/>
</dbReference>
<comment type="caution">
    <text evidence="2">The sequence shown here is derived from an EMBL/GenBank/DDBJ whole genome shotgun (WGS) entry which is preliminary data.</text>
</comment>
<gene>
    <name evidence="2" type="ORF">BCR43DRAFT_463426</name>
</gene>
<keyword evidence="3" id="KW-1185">Reference proteome</keyword>
<dbReference type="OrthoDB" id="329272at2759"/>
<dbReference type="STRING" id="13706.A0A1X2H4F8"/>
<keyword evidence="2" id="KW-0012">Acyltransferase</keyword>
<evidence type="ECO:0000259" key="1">
    <source>
        <dbReference type="PROSITE" id="PS51186"/>
    </source>
</evidence>
<feature type="domain" description="N-acetyltransferase" evidence="1">
    <location>
        <begin position="7"/>
        <end position="162"/>
    </location>
</feature>
<dbReference type="UniPathway" id="UPA00113">
    <property type="reaction ID" value="UER00529"/>
</dbReference>
<dbReference type="InterPro" id="IPR039143">
    <property type="entry name" value="GNPNAT1-like"/>
</dbReference>
<dbReference type="AlphaFoldDB" id="A0A1X2H4F8"/>
<accession>A0A1X2H4F8</accession>
<dbReference type="PROSITE" id="PS51186">
    <property type="entry name" value="GNAT"/>
    <property type="match status" value="1"/>
</dbReference>
<dbReference type="Gene3D" id="3.40.630.30">
    <property type="match status" value="1"/>
</dbReference>
<sequence>MGYINPQIYKSESQQDFAKCLDVRVQVFYHEQKYPLHLETEDPDDPICHHWVVVCDEVDSNGSVIRSGVPVGTVRLIPKSPKTGKLGRMAVISEARGLGLAKALVKALINYAASIDMQEICLEAQVDKQDFYKKLGFVVEKGDEEPYPVDGTPHVKMWKRSLSQ</sequence>
<dbReference type="InParanoid" id="A0A1X2H4F8"/>
<reference evidence="2 3" key="1">
    <citation type="submission" date="2016-07" db="EMBL/GenBank/DDBJ databases">
        <title>Pervasive Adenine N6-methylation of Active Genes in Fungi.</title>
        <authorList>
            <consortium name="DOE Joint Genome Institute"/>
            <person name="Mondo S.J."/>
            <person name="Dannebaum R.O."/>
            <person name="Kuo R.C."/>
            <person name="Labutti K."/>
            <person name="Haridas S."/>
            <person name="Kuo A."/>
            <person name="Salamov A."/>
            <person name="Ahrendt S.R."/>
            <person name="Lipzen A."/>
            <person name="Sullivan W."/>
            <person name="Andreopoulos W.B."/>
            <person name="Clum A."/>
            <person name="Lindquist E."/>
            <person name="Daum C."/>
            <person name="Ramamoorthy G.K."/>
            <person name="Gryganskyi A."/>
            <person name="Culley D."/>
            <person name="Magnuson J.K."/>
            <person name="James T.Y."/>
            <person name="O'Malley M.A."/>
            <person name="Stajich J.E."/>
            <person name="Spatafora J.W."/>
            <person name="Visel A."/>
            <person name="Grigoriev I.V."/>
        </authorList>
    </citation>
    <scope>NUCLEOTIDE SEQUENCE [LARGE SCALE GENOMIC DNA]</scope>
    <source>
        <strain evidence="2 3">NRRL 2496</strain>
    </source>
</reference>
<protein>
    <submittedName>
        <fullName evidence="2">Acyl-CoA N-acyltransferase</fullName>
    </submittedName>
</protein>
<keyword evidence="2" id="KW-0808">Transferase</keyword>
<evidence type="ECO:0000313" key="3">
    <source>
        <dbReference type="Proteomes" id="UP000242180"/>
    </source>
</evidence>
<dbReference type="SUPFAM" id="SSF55729">
    <property type="entry name" value="Acyl-CoA N-acyltransferases (Nat)"/>
    <property type="match status" value="1"/>
</dbReference>
<dbReference type="PANTHER" id="PTHR13355">
    <property type="entry name" value="GLUCOSAMINE 6-PHOSPHATE N-ACETYLTRANSFERASE"/>
    <property type="match status" value="1"/>
</dbReference>
<dbReference type="CDD" id="cd04301">
    <property type="entry name" value="NAT_SF"/>
    <property type="match status" value="1"/>
</dbReference>
<name>A0A1X2H4F8_SYNRA</name>
<dbReference type="EMBL" id="MCGN01000010">
    <property type="protein sequence ID" value="ORY92268.1"/>
    <property type="molecule type" value="Genomic_DNA"/>
</dbReference>
<evidence type="ECO:0000313" key="2">
    <source>
        <dbReference type="EMBL" id="ORY92268.1"/>
    </source>
</evidence>
<organism evidence="2 3">
    <name type="scientific">Syncephalastrum racemosum</name>
    <name type="common">Filamentous fungus</name>
    <dbReference type="NCBI Taxonomy" id="13706"/>
    <lineage>
        <taxon>Eukaryota</taxon>
        <taxon>Fungi</taxon>
        <taxon>Fungi incertae sedis</taxon>
        <taxon>Mucoromycota</taxon>
        <taxon>Mucoromycotina</taxon>
        <taxon>Mucoromycetes</taxon>
        <taxon>Mucorales</taxon>
        <taxon>Syncephalastraceae</taxon>
        <taxon>Syncephalastrum</taxon>
    </lineage>
</organism>
<dbReference type="GO" id="GO:0006048">
    <property type="term" value="P:UDP-N-acetylglucosamine biosynthetic process"/>
    <property type="evidence" value="ECO:0007669"/>
    <property type="project" value="UniProtKB-UniPathway"/>
</dbReference>